<reference evidence="1" key="1">
    <citation type="submission" date="2020-05" db="EMBL/GenBank/DDBJ databases">
        <title>Large-scale comparative analyses of tick genomes elucidate their genetic diversity and vector capacities.</title>
        <authorList>
            <person name="Jia N."/>
            <person name="Wang J."/>
            <person name="Shi W."/>
            <person name="Du L."/>
            <person name="Sun Y."/>
            <person name="Zhan W."/>
            <person name="Jiang J."/>
            <person name="Wang Q."/>
            <person name="Zhang B."/>
            <person name="Ji P."/>
            <person name="Sakyi L.B."/>
            <person name="Cui X."/>
            <person name="Yuan T."/>
            <person name="Jiang B."/>
            <person name="Yang W."/>
            <person name="Lam T.T.-Y."/>
            <person name="Chang Q."/>
            <person name="Ding S."/>
            <person name="Wang X."/>
            <person name="Zhu J."/>
            <person name="Ruan X."/>
            <person name="Zhao L."/>
            <person name="Wei J."/>
            <person name="Que T."/>
            <person name="Du C."/>
            <person name="Cheng J."/>
            <person name="Dai P."/>
            <person name="Han X."/>
            <person name="Huang E."/>
            <person name="Gao Y."/>
            <person name="Liu J."/>
            <person name="Shao H."/>
            <person name="Ye R."/>
            <person name="Li L."/>
            <person name="Wei W."/>
            <person name="Wang X."/>
            <person name="Wang C."/>
            <person name="Yang T."/>
            <person name="Huo Q."/>
            <person name="Li W."/>
            <person name="Guo W."/>
            <person name="Chen H."/>
            <person name="Zhou L."/>
            <person name="Ni X."/>
            <person name="Tian J."/>
            <person name="Zhou Y."/>
            <person name="Sheng Y."/>
            <person name="Liu T."/>
            <person name="Pan Y."/>
            <person name="Xia L."/>
            <person name="Li J."/>
            <person name="Zhao F."/>
            <person name="Cao W."/>
        </authorList>
    </citation>
    <scope>NUCLEOTIDE SEQUENCE</scope>
    <source>
        <strain evidence="1">Dsil-2018</strain>
    </source>
</reference>
<comment type="caution">
    <text evidence="1">The sequence shown here is derived from an EMBL/GenBank/DDBJ whole genome shotgun (WGS) entry which is preliminary data.</text>
</comment>
<protein>
    <submittedName>
        <fullName evidence="1">Uncharacterized protein</fullName>
    </submittedName>
</protein>
<evidence type="ECO:0000313" key="1">
    <source>
        <dbReference type="EMBL" id="KAH7980301.1"/>
    </source>
</evidence>
<dbReference type="EMBL" id="CM023470">
    <property type="protein sequence ID" value="KAH7980301.1"/>
    <property type="molecule type" value="Genomic_DNA"/>
</dbReference>
<dbReference type="Proteomes" id="UP000821865">
    <property type="component" value="Chromosome 1"/>
</dbReference>
<gene>
    <name evidence="1" type="ORF">HPB49_014523</name>
</gene>
<evidence type="ECO:0000313" key="2">
    <source>
        <dbReference type="Proteomes" id="UP000821865"/>
    </source>
</evidence>
<accession>A0ACB8E113</accession>
<keyword evidence="2" id="KW-1185">Reference proteome</keyword>
<organism evidence="1 2">
    <name type="scientific">Dermacentor silvarum</name>
    <name type="common">Tick</name>
    <dbReference type="NCBI Taxonomy" id="543639"/>
    <lineage>
        <taxon>Eukaryota</taxon>
        <taxon>Metazoa</taxon>
        <taxon>Ecdysozoa</taxon>
        <taxon>Arthropoda</taxon>
        <taxon>Chelicerata</taxon>
        <taxon>Arachnida</taxon>
        <taxon>Acari</taxon>
        <taxon>Parasitiformes</taxon>
        <taxon>Ixodida</taxon>
        <taxon>Ixodoidea</taxon>
        <taxon>Ixodidae</taxon>
        <taxon>Rhipicephalinae</taxon>
        <taxon>Dermacentor</taxon>
    </lineage>
</organism>
<sequence>MSAPQSDDTAAAHAGGRARCERVRRTINVVRGRRRGNRCIRLGRASRPALSNLCGECGLVRAANSRTERIVGVRARRGQCVEWSLASAPRVTTASPLRKSFDFEHCVQLSPCYASSGMDSPHLYESASSEDLKHPSRQQPSLVLNAALGARSQLGAFDLGSDGCVPDLAELNTPELSFDLQGFIADSSSSAHSSSSLEETLFTDLLTEQQKRYGGQAFSMPHQGGSLNEHRYGAEAGLGIKQEPLDQAEYSSCREQPYGRGLLAFPGLHGGAPSAAPTLRPVAVFSSGQPHGLAPPQGPLGLPPPPPPPQGAQLHRLGGGPPTHHNGALAASAAGLRPLGAPPAKPQPHRSSAGKKLLDKGSDEYRRRRERNNIAVRKSREKAKQRSRDTERKVSELNRENDSLRKKVELLTKELAVLKSLLTNVGVPPENVDSEIARSLQGY</sequence>
<name>A0ACB8E113_DERSI</name>
<proteinExistence type="predicted"/>